<sequence length="79" mass="9673">MPNSLRVEKYLFTRKEIFTYTLKRNYLHVSNLSMCYFYKIKYWRKPCKGVIYYVPKSDKYNAKLEKIKLQSTKETFPSL</sequence>
<dbReference type="AlphaFoldDB" id="A0A0S3UKG9"/>
<dbReference type="EMBL" id="AP014597">
    <property type="protein sequence ID" value="BAU17978.1"/>
    <property type="molecule type" value="Genomic_DNA"/>
</dbReference>
<dbReference type="Proteomes" id="UP000217431">
    <property type="component" value="Chromosome I"/>
</dbReference>
<organism evidence="1 2">
    <name type="scientific">Prevotella intermedia</name>
    <dbReference type="NCBI Taxonomy" id="28131"/>
    <lineage>
        <taxon>Bacteria</taxon>
        <taxon>Pseudomonadati</taxon>
        <taxon>Bacteroidota</taxon>
        <taxon>Bacteroidia</taxon>
        <taxon>Bacteroidales</taxon>
        <taxon>Prevotellaceae</taxon>
        <taxon>Prevotella</taxon>
    </lineage>
</organism>
<reference evidence="1 2" key="1">
    <citation type="journal article" date="2016" name="DNA Res.">
        <title>The complete genome sequencing of Prevotella intermedia strain OMA14 and a subsequent fine-scale, intra-species genomic comparison reveal an unusual amplification of conjugative and mobile transposons and identify a novel Prevotella-lineage-specific repeat.</title>
        <authorList>
            <person name="Naito M."/>
            <person name="Ogura Y."/>
            <person name="Itoh T."/>
            <person name="Shoji M."/>
            <person name="Okamoto M."/>
            <person name="Hayashi T."/>
            <person name="Nakayama K."/>
        </authorList>
    </citation>
    <scope>NUCLEOTIDE SEQUENCE [LARGE SCALE GENOMIC DNA]</scope>
    <source>
        <strain evidence="1 2">OMA14</strain>
    </source>
</reference>
<name>A0A0S3UKG9_PREIN</name>
<evidence type="ECO:0000313" key="1">
    <source>
        <dbReference type="EMBL" id="BAU17978.1"/>
    </source>
</evidence>
<accession>A0A0S3UKG9</accession>
<gene>
    <name evidence="1" type="ORF">PIOMA14_I_1470</name>
</gene>
<evidence type="ECO:0000313" key="2">
    <source>
        <dbReference type="Proteomes" id="UP000217431"/>
    </source>
</evidence>
<proteinExistence type="predicted"/>
<protein>
    <submittedName>
        <fullName evidence="1">Uncharacterized protein</fullName>
    </submittedName>
</protein>